<evidence type="ECO:0000256" key="1">
    <source>
        <dbReference type="SAM" id="Phobius"/>
    </source>
</evidence>
<evidence type="ECO:0008006" key="4">
    <source>
        <dbReference type="Google" id="ProtNLM"/>
    </source>
</evidence>
<keyword evidence="1" id="KW-1133">Transmembrane helix</keyword>
<evidence type="ECO:0000313" key="3">
    <source>
        <dbReference type="Proteomes" id="UP000606115"/>
    </source>
</evidence>
<dbReference type="RefSeq" id="WP_096256716.1">
    <property type="nucleotide sequence ID" value="NZ_BMKX01000002.1"/>
</dbReference>
<keyword evidence="1" id="KW-0812">Transmembrane</keyword>
<sequence>MDEMDITQLIDSNELQDFGFIDEDPLGGSTFVETTFSAIPLLTGIFAVLFILFVGFIIYIAVRNYKATRKAGFDPFTLQTDVATRLARSQMLAPKKTTEQKLSELDDLLTRGIISREEYTQARSQALRD</sequence>
<comment type="caution">
    <text evidence="2">The sequence shown here is derived from an EMBL/GenBank/DDBJ whole genome shotgun (WGS) entry which is preliminary data.</text>
</comment>
<evidence type="ECO:0000313" key="2">
    <source>
        <dbReference type="EMBL" id="GGJ55477.1"/>
    </source>
</evidence>
<keyword evidence="3" id="KW-1185">Reference proteome</keyword>
<dbReference type="Proteomes" id="UP000606115">
    <property type="component" value="Unassembled WGS sequence"/>
</dbReference>
<protein>
    <recommendedName>
        <fullName evidence="4">SHOCT domain-containing protein</fullName>
    </recommendedName>
</protein>
<name>A0ABQ2DFJ8_9MICC</name>
<feature type="transmembrane region" description="Helical" evidence="1">
    <location>
        <begin position="38"/>
        <end position="62"/>
    </location>
</feature>
<reference evidence="3" key="1">
    <citation type="journal article" date="2019" name="Int. J. Syst. Evol. Microbiol.">
        <title>The Global Catalogue of Microorganisms (GCM) 10K type strain sequencing project: providing services to taxonomists for standard genome sequencing and annotation.</title>
        <authorList>
            <consortium name="The Broad Institute Genomics Platform"/>
            <consortium name="The Broad Institute Genome Sequencing Center for Infectious Disease"/>
            <person name="Wu L."/>
            <person name="Ma J."/>
        </authorList>
    </citation>
    <scope>NUCLEOTIDE SEQUENCE [LARGE SCALE GENOMIC DNA]</scope>
    <source>
        <strain evidence="3">CGMCC 1.3685</strain>
    </source>
</reference>
<dbReference type="EMBL" id="BMKX01000002">
    <property type="protein sequence ID" value="GGJ55477.1"/>
    <property type="molecule type" value="Genomic_DNA"/>
</dbReference>
<keyword evidence="1" id="KW-0472">Membrane</keyword>
<proteinExistence type="predicted"/>
<accession>A0ABQ2DFJ8</accession>
<dbReference type="GeneID" id="303303659"/>
<gene>
    <name evidence="2" type="ORF">GCM10007173_12790</name>
</gene>
<organism evidence="2 3">
    <name type="scientific">Glutamicibacter ardleyensis</name>
    <dbReference type="NCBI Taxonomy" id="225894"/>
    <lineage>
        <taxon>Bacteria</taxon>
        <taxon>Bacillati</taxon>
        <taxon>Actinomycetota</taxon>
        <taxon>Actinomycetes</taxon>
        <taxon>Micrococcales</taxon>
        <taxon>Micrococcaceae</taxon>
        <taxon>Glutamicibacter</taxon>
    </lineage>
</organism>